<dbReference type="EMBL" id="CAADHO010000001">
    <property type="protein sequence ID" value="VFQ42615.1"/>
    <property type="molecule type" value="Genomic_DNA"/>
</dbReference>
<evidence type="ECO:0000313" key="5">
    <source>
        <dbReference type="Proteomes" id="UP000507962"/>
    </source>
</evidence>
<evidence type="ECO:0000259" key="3">
    <source>
        <dbReference type="PROSITE" id="PS50977"/>
    </source>
</evidence>
<dbReference type="Gene3D" id="1.10.357.10">
    <property type="entry name" value="Tetracycline Repressor, domain 2"/>
    <property type="match status" value="1"/>
</dbReference>
<keyword evidence="5" id="KW-1185">Reference proteome</keyword>
<evidence type="ECO:0000256" key="1">
    <source>
        <dbReference type="ARBA" id="ARBA00023125"/>
    </source>
</evidence>
<sequence>MSNPQDKEKKKARRSAVELLDAGLNLLAEHSIQQLTIDALCNTLHVTKGSFYHHFKGRNDYLERMLEHWVENWTVENMRLANTADNAVARFDAIVESSNNLPHGPETSIRAWAQRDAMALRFLERVDAMRMEYLFDIFLEVSGDARRARLLSRIGYSLFVGTRMVAPAIAGDERDALINLVKNELYRLPAPGT</sequence>
<dbReference type="GO" id="GO:0003677">
    <property type="term" value="F:DNA binding"/>
    <property type="evidence" value="ECO:0007669"/>
    <property type="project" value="UniProtKB-UniRule"/>
</dbReference>
<evidence type="ECO:0000313" key="4">
    <source>
        <dbReference type="EMBL" id="VFQ42615.1"/>
    </source>
</evidence>
<dbReference type="InterPro" id="IPR001647">
    <property type="entry name" value="HTH_TetR"/>
</dbReference>
<reference evidence="4 5" key="1">
    <citation type="submission" date="2019-03" db="EMBL/GenBank/DDBJ databases">
        <authorList>
            <person name="Nijsse B."/>
        </authorList>
    </citation>
    <scope>NUCLEOTIDE SEQUENCE [LARGE SCALE GENOMIC DNA]</scope>
    <source>
        <strain evidence="4">Desulfoluna butyratoxydans MSL71</strain>
    </source>
</reference>
<feature type="DNA-binding region" description="H-T-H motif" evidence="2">
    <location>
        <begin position="36"/>
        <end position="55"/>
    </location>
</feature>
<accession>A0A4U8YGR7</accession>
<protein>
    <submittedName>
        <fullName evidence="4">Dna-binding hth domain tetr-type</fullName>
    </submittedName>
</protein>
<dbReference type="AlphaFoldDB" id="A0A4U8YGR7"/>
<feature type="domain" description="HTH tetR-type" evidence="3">
    <location>
        <begin position="13"/>
        <end position="73"/>
    </location>
</feature>
<keyword evidence="1 2" id="KW-0238">DNA-binding</keyword>
<organism evidence="4 5">
    <name type="scientific">Desulfoluna butyratoxydans</name>
    <dbReference type="NCBI Taxonomy" id="231438"/>
    <lineage>
        <taxon>Bacteria</taxon>
        <taxon>Pseudomonadati</taxon>
        <taxon>Thermodesulfobacteriota</taxon>
        <taxon>Desulfobacteria</taxon>
        <taxon>Desulfobacterales</taxon>
        <taxon>Desulfolunaceae</taxon>
        <taxon>Desulfoluna</taxon>
    </lineage>
</organism>
<dbReference type="RefSeq" id="WP_180136851.1">
    <property type="nucleotide sequence ID" value="NZ_CAADHO010000001.1"/>
</dbReference>
<dbReference type="Proteomes" id="UP000507962">
    <property type="component" value="Unassembled WGS sequence"/>
</dbReference>
<dbReference type="InterPro" id="IPR009057">
    <property type="entry name" value="Homeodomain-like_sf"/>
</dbReference>
<dbReference type="SUPFAM" id="SSF46689">
    <property type="entry name" value="Homeodomain-like"/>
    <property type="match status" value="1"/>
</dbReference>
<evidence type="ECO:0000256" key="2">
    <source>
        <dbReference type="PROSITE-ProRule" id="PRU00335"/>
    </source>
</evidence>
<dbReference type="PROSITE" id="PS50977">
    <property type="entry name" value="HTH_TETR_2"/>
    <property type="match status" value="1"/>
</dbReference>
<gene>
    <name evidence="4" type="ORF">MSL71_2360</name>
</gene>
<proteinExistence type="predicted"/>
<dbReference type="Pfam" id="PF00440">
    <property type="entry name" value="TetR_N"/>
    <property type="match status" value="1"/>
</dbReference>
<name>A0A4U8YGR7_9BACT</name>